<sequence length="96" mass="10671">MQEPPPRLTYISILPKQHIPSLSICSSKHTYALSHGCSSKHPLTRQLAEKHHRIQLSFQRNQKCPLQSCTGEGGTSTDTVLSFSDYRCNMAATLSS</sequence>
<accession>A6K0T6</accession>
<dbReference type="EMBL" id="CH474011">
    <property type="protein sequence ID" value="EDL88132.1"/>
    <property type="molecule type" value="Genomic_DNA"/>
</dbReference>
<dbReference type="Proteomes" id="UP000234681">
    <property type="component" value="Chromosome 4"/>
</dbReference>
<proteinExistence type="predicted"/>
<dbReference type="AlphaFoldDB" id="A6K0T6"/>
<evidence type="ECO:0000313" key="1">
    <source>
        <dbReference type="EMBL" id="EDL88132.1"/>
    </source>
</evidence>
<organism evidence="1 2">
    <name type="scientific">Rattus norvegicus</name>
    <name type="common">Rat</name>
    <dbReference type="NCBI Taxonomy" id="10116"/>
    <lineage>
        <taxon>Eukaryota</taxon>
        <taxon>Metazoa</taxon>
        <taxon>Chordata</taxon>
        <taxon>Craniata</taxon>
        <taxon>Vertebrata</taxon>
        <taxon>Euteleostomi</taxon>
        <taxon>Mammalia</taxon>
        <taxon>Eutheria</taxon>
        <taxon>Euarchontoglires</taxon>
        <taxon>Glires</taxon>
        <taxon>Rodentia</taxon>
        <taxon>Myomorpha</taxon>
        <taxon>Muroidea</taxon>
        <taxon>Muridae</taxon>
        <taxon>Murinae</taxon>
        <taxon>Rattus</taxon>
    </lineage>
</organism>
<gene>
    <name evidence="1" type="ORF">rCG_52315</name>
</gene>
<name>A6K0T6_RAT</name>
<reference evidence="1 2" key="1">
    <citation type="submission" date="2005-09" db="EMBL/GenBank/DDBJ databases">
        <authorList>
            <person name="Mural R.J."/>
            <person name="Li P.W."/>
            <person name="Adams M.D."/>
            <person name="Amanatides P.G."/>
            <person name="Baden-Tillson H."/>
            <person name="Barnstead M."/>
            <person name="Chin S.H."/>
            <person name="Dew I."/>
            <person name="Evans C.A."/>
            <person name="Ferriera S."/>
            <person name="Flanigan M."/>
            <person name="Fosler C."/>
            <person name="Glodek A."/>
            <person name="Gu Z."/>
            <person name="Holt R.A."/>
            <person name="Jennings D."/>
            <person name="Kraft C.L."/>
            <person name="Lu F."/>
            <person name="Nguyen T."/>
            <person name="Nusskern D.R."/>
            <person name="Pfannkoch C.M."/>
            <person name="Sitter C."/>
            <person name="Sutton G.G."/>
            <person name="Venter J.C."/>
            <person name="Wang Z."/>
            <person name="Woodage T."/>
            <person name="Zheng X.H."/>
            <person name="Zhong F."/>
        </authorList>
    </citation>
    <scope>NUCLEOTIDE SEQUENCE [LARGE SCALE GENOMIC DNA]</scope>
    <source>
        <strain>BN</strain>
        <strain evidence="2">Sprague-Dawley</strain>
    </source>
</reference>
<protein>
    <submittedName>
        <fullName evidence="1">RCG52315</fullName>
    </submittedName>
</protein>
<evidence type="ECO:0000313" key="2">
    <source>
        <dbReference type="Proteomes" id="UP000234681"/>
    </source>
</evidence>